<dbReference type="Proteomes" id="UP000822688">
    <property type="component" value="Chromosome V"/>
</dbReference>
<proteinExistence type="predicted"/>
<reference evidence="2" key="1">
    <citation type="submission" date="2020-06" db="EMBL/GenBank/DDBJ databases">
        <title>WGS assembly of Ceratodon purpureus strain R40.</title>
        <authorList>
            <person name="Carey S.B."/>
            <person name="Jenkins J."/>
            <person name="Shu S."/>
            <person name="Lovell J.T."/>
            <person name="Sreedasyam A."/>
            <person name="Maumus F."/>
            <person name="Tiley G.P."/>
            <person name="Fernandez-Pozo N."/>
            <person name="Barry K."/>
            <person name="Chen C."/>
            <person name="Wang M."/>
            <person name="Lipzen A."/>
            <person name="Daum C."/>
            <person name="Saski C.A."/>
            <person name="Payton A.C."/>
            <person name="Mcbreen J.C."/>
            <person name="Conrad R.E."/>
            <person name="Kollar L.M."/>
            <person name="Olsson S."/>
            <person name="Huttunen S."/>
            <person name="Landis J.B."/>
            <person name="Wickett N.J."/>
            <person name="Johnson M.G."/>
            <person name="Rensing S.A."/>
            <person name="Grimwood J."/>
            <person name="Schmutz J."/>
            <person name="Mcdaniel S.F."/>
        </authorList>
    </citation>
    <scope>NUCLEOTIDE SEQUENCE</scope>
    <source>
        <strain evidence="2">R40</strain>
    </source>
</reference>
<feature type="chain" id="PRO_5035862509" description="Secreted protein" evidence="1">
    <location>
        <begin position="22"/>
        <end position="75"/>
    </location>
</feature>
<organism evidence="2 3">
    <name type="scientific">Ceratodon purpureus</name>
    <name type="common">Fire moss</name>
    <name type="synonym">Dicranum purpureum</name>
    <dbReference type="NCBI Taxonomy" id="3225"/>
    <lineage>
        <taxon>Eukaryota</taxon>
        <taxon>Viridiplantae</taxon>
        <taxon>Streptophyta</taxon>
        <taxon>Embryophyta</taxon>
        <taxon>Bryophyta</taxon>
        <taxon>Bryophytina</taxon>
        <taxon>Bryopsida</taxon>
        <taxon>Dicranidae</taxon>
        <taxon>Pseudoditrichales</taxon>
        <taxon>Ditrichaceae</taxon>
        <taxon>Ceratodon</taxon>
    </lineage>
</organism>
<dbReference type="EMBL" id="CM026426">
    <property type="protein sequence ID" value="KAG0571812.1"/>
    <property type="molecule type" value="Genomic_DNA"/>
</dbReference>
<keyword evidence="3" id="KW-1185">Reference proteome</keyword>
<feature type="signal peptide" evidence="1">
    <location>
        <begin position="1"/>
        <end position="21"/>
    </location>
</feature>
<accession>A0A8T0HM00</accession>
<gene>
    <name evidence="2" type="ORF">KC19_VG044800</name>
</gene>
<comment type="caution">
    <text evidence="2">The sequence shown here is derived from an EMBL/GenBank/DDBJ whole genome shotgun (WGS) entry which is preliminary data.</text>
</comment>
<evidence type="ECO:0000313" key="2">
    <source>
        <dbReference type="EMBL" id="KAG0571812.1"/>
    </source>
</evidence>
<keyword evidence="1" id="KW-0732">Signal</keyword>
<protein>
    <recommendedName>
        <fullName evidence="4">Secreted protein</fullName>
    </recommendedName>
</protein>
<evidence type="ECO:0000256" key="1">
    <source>
        <dbReference type="SAM" id="SignalP"/>
    </source>
</evidence>
<name>A0A8T0HM00_CERPU</name>
<dbReference type="AlphaFoldDB" id="A0A8T0HM00"/>
<evidence type="ECO:0000313" key="3">
    <source>
        <dbReference type="Proteomes" id="UP000822688"/>
    </source>
</evidence>
<evidence type="ECO:0008006" key="4">
    <source>
        <dbReference type="Google" id="ProtNLM"/>
    </source>
</evidence>
<sequence>MWLSCSACVLVWLVLESKISLRHLPFSSLTLNDDEIRASARLGKLSQSKLVRFFDSLQGVLAGRNPRLRRNAREV</sequence>